<accession>A0A7Y9E3R6</accession>
<comment type="caution">
    <text evidence="1">The sequence shown here is derived from an EMBL/GenBank/DDBJ whole genome shotgun (WGS) entry which is preliminary data.</text>
</comment>
<organism evidence="1 2">
    <name type="scientific">Nocardioides panaciterrulae</name>
    <dbReference type="NCBI Taxonomy" id="661492"/>
    <lineage>
        <taxon>Bacteria</taxon>
        <taxon>Bacillati</taxon>
        <taxon>Actinomycetota</taxon>
        <taxon>Actinomycetes</taxon>
        <taxon>Propionibacteriales</taxon>
        <taxon>Nocardioidaceae</taxon>
        <taxon>Nocardioides</taxon>
    </lineage>
</organism>
<dbReference type="AlphaFoldDB" id="A0A7Y9E3R6"/>
<evidence type="ECO:0000313" key="2">
    <source>
        <dbReference type="Proteomes" id="UP000535511"/>
    </source>
</evidence>
<sequence length="72" mass="8621">MFASRYMPCRRCGASLERSERAGHECSLERLLDYQMFQLREEVAGFEHCFWGHLDSAYGRFEVWEAARRVRE</sequence>
<dbReference type="Proteomes" id="UP000535511">
    <property type="component" value="Unassembled WGS sequence"/>
</dbReference>
<gene>
    <name evidence="1" type="ORF">BJZ21_000565</name>
</gene>
<reference evidence="1 2" key="1">
    <citation type="submission" date="2020-07" db="EMBL/GenBank/DDBJ databases">
        <title>Sequencing the genomes of 1000 actinobacteria strains.</title>
        <authorList>
            <person name="Klenk H.-P."/>
        </authorList>
    </citation>
    <scope>NUCLEOTIDE SEQUENCE [LARGE SCALE GENOMIC DNA]</scope>
    <source>
        <strain evidence="1 2">DSM 21350</strain>
    </source>
</reference>
<proteinExistence type="predicted"/>
<protein>
    <submittedName>
        <fullName evidence="1">Uncharacterized protein</fullName>
    </submittedName>
</protein>
<keyword evidence="2" id="KW-1185">Reference proteome</keyword>
<dbReference type="EMBL" id="JACCBG010000001">
    <property type="protein sequence ID" value="NYD40482.1"/>
    <property type="molecule type" value="Genomic_DNA"/>
</dbReference>
<evidence type="ECO:0000313" key="1">
    <source>
        <dbReference type="EMBL" id="NYD40482.1"/>
    </source>
</evidence>
<name>A0A7Y9E3R6_9ACTN</name>
<dbReference type="RefSeq" id="WP_179662364.1">
    <property type="nucleotide sequence ID" value="NZ_JACCBG010000001.1"/>
</dbReference>